<protein>
    <submittedName>
        <fullName evidence="1">Uncharacterized protein</fullName>
    </submittedName>
</protein>
<comment type="caution">
    <text evidence="1">The sequence shown here is derived from an EMBL/GenBank/DDBJ whole genome shotgun (WGS) entry which is preliminary data.</text>
</comment>
<gene>
    <name evidence="1" type="ORF">ACFSDE_16515</name>
</gene>
<organism evidence="1 2">
    <name type="scientific">Nocardioides aestuarii</name>
    <dbReference type="NCBI Taxonomy" id="252231"/>
    <lineage>
        <taxon>Bacteria</taxon>
        <taxon>Bacillati</taxon>
        <taxon>Actinomycetota</taxon>
        <taxon>Actinomycetes</taxon>
        <taxon>Propionibacteriales</taxon>
        <taxon>Nocardioidaceae</taxon>
        <taxon>Nocardioides</taxon>
    </lineage>
</organism>
<name>A0ABW4TR31_9ACTN</name>
<dbReference type="Proteomes" id="UP001597351">
    <property type="component" value="Unassembled WGS sequence"/>
</dbReference>
<accession>A0ABW4TR31</accession>
<keyword evidence="2" id="KW-1185">Reference proteome</keyword>
<dbReference type="EMBL" id="JBHUGD010000003">
    <property type="protein sequence ID" value="MFD1948408.1"/>
    <property type="molecule type" value="Genomic_DNA"/>
</dbReference>
<sequence>MPTEDSTRASDSRYPFTIWLVLYVDRHALKSSRRVAGAFTTEVEARKLERELHQLEDSGSFRYEVESTHLWKRSDDWRPDPENLPYGSVPGLHKATAILPEFKGHQCLTMSRITSMHGDGTTVTEGLEIGWKTGAHVQLGVARPGTLLITPEPWSPPVTRLFSVVRNADEPARASGQRSSHAIAREDPLTVLLGEKVHGFSVTENRDGSINAIKLTFKPATLDVRVENDQFLVQLTER</sequence>
<evidence type="ECO:0000313" key="1">
    <source>
        <dbReference type="EMBL" id="MFD1948408.1"/>
    </source>
</evidence>
<reference evidence="2" key="1">
    <citation type="journal article" date="2019" name="Int. J. Syst. Evol. Microbiol.">
        <title>The Global Catalogue of Microorganisms (GCM) 10K type strain sequencing project: providing services to taxonomists for standard genome sequencing and annotation.</title>
        <authorList>
            <consortium name="The Broad Institute Genomics Platform"/>
            <consortium name="The Broad Institute Genome Sequencing Center for Infectious Disease"/>
            <person name="Wu L."/>
            <person name="Ma J."/>
        </authorList>
    </citation>
    <scope>NUCLEOTIDE SEQUENCE [LARGE SCALE GENOMIC DNA]</scope>
    <source>
        <strain evidence="2">CGMCC 1.12477</strain>
    </source>
</reference>
<dbReference type="RefSeq" id="WP_343920430.1">
    <property type="nucleotide sequence ID" value="NZ_BAAAJT010000002.1"/>
</dbReference>
<evidence type="ECO:0000313" key="2">
    <source>
        <dbReference type="Proteomes" id="UP001597351"/>
    </source>
</evidence>
<proteinExistence type="predicted"/>